<protein>
    <submittedName>
        <fullName evidence="1">Uncharacterized protein</fullName>
    </submittedName>
</protein>
<dbReference type="Proteomes" id="UP001469553">
    <property type="component" value="Unassembled WGS sequence"/>
</dbReference>
<sequence length="116" mass="13279">MPSTRRANLMRLRSFKVCTRLLRRFLSFCGSPQQLIALLSAGKQASLTRTKRRLKELVWRSRSVRGCPLEEVGERRMLPELASIEDNAFCSLHQTVKTLNSSMDYKLCPICLSTFA</sequence>
<reference evidence="1 2" key="1">
    <citation type="submission" date="2021-06" db="EMBL/GenBank/DDBJ databases">
        <authorList>
            <person name="Palmer J.M."/>
        </authorList>
    </citation>
    <scope>NUCLEOTIDE SEQUENCE [LARGE SCALE GENOMIC DNA]</scope>
    <source>
        <strain evidence="1 2">AS_MEX2019</strain>
        <tissue evidence="1">Muscle</tissue>
    </source>
</reference>
<name>A0ABV0Y650_9TELE</name>
<accession>A0ABV0Y650</accession>
<comment type="caution">
    <text evidence="1">The sequence shown here is derived from an EMBL/GenBank/DDBJ whole genome shotgun (WGS) entry which is preliminary data.</text>
</comment>
<evidence type="ECO:0000313" key="1">
    <source>
        <dbReference type="EMBL" id="MEQ2289140.1"/>
    </source>
</evidence>
<proteinExistence type="predicted"/>
<gene>
    <name evidence="1" type="ORF">AMECASPLE_029967</name>
</gene>
<dbReference type="EMBL" id="JAHRIP010022314">
    <property type="protein sequence ID" value="MEQ2289140.1"/>
    <property type="molecule type" value="Genomic_DNA"/>
</dbReference>
<evidence type="ECO:0000313" key="2">
    <source>
        <dbReference type="Proteomes" id="UP001469553"/>
    </source>
</evidence>
<organism evidence="1 2">
    <name type="scientific">Ameca splendens</name>
    <dbReference type="NCBI Taxonomy" id="208324"/>
    <lineage>
        <taxon>Eukaryota</taxon>
        <taxon>Metazoa</taxon>
        <taxon>Chordata</taxon>
        <taxon>Craniata</taxon>
        <taxon>Vertebrata</taxon>
        <taxon>Euteleostomi</taxon>
        <taxon>Actinopterygii</taxon>
        <taxon>Neopterygii</taxon>
        <taxon>Teleostei</taxon>
        <taxon>Neoteleostei</taxon>
        <taxon>Acanthomorphata</taxon>
        <taxon>Ovalentaria</taxon>
        <taxon>Atherinomorphae</taxon>
        <taxon>Cyprinodontiformes</taxon>
        <taxon>Goodeidae</taxon>
        <taxon>Ameca</taxon>
    </lineage>
</organism>
<keyword evidence="2" id="KW-1185">Reference proteome</keyword>